<keyword evidence="1" id="KW-0732">Signal</keyword>
<evidence type="ECO:0000256" key="1">
    <source>
        <dbReference type="SAM" id="SignalP"/>
    </source>
</evidence>
<accession>A0ABW8BQI8</accession>
<evidence type="ECO:0000313" key="3">
    <source>
        <dbReference type="Proteomes" id="UP001614338"/>
    </source>
</evidence>
<evidence type="ECO:0000313" key="2">
    <source>
        <dbReference type="EMBL" id="MFI8748828.1"/>
    </source>
</evidence>
<sequence>MNKKVMFSALFSLTSMLMSANTFAQAYCEQKNTQICEQAQNMASMLAPSLPMRINSNTVIQTVFAADNAVYLNTMYDYNRSYLEQVYAEMGLQDQDIMQALTQVARGSVCNPSVGTADFINSGGAVIYSYHFSDGEKYTDIEIRHCN</sequence>
<dbReference type="RefSeq" id="WP_399841829.1">
    <property type="nucleotide sequence ID" value="NZ_JBITWC010000003.1"/>
</dbReference>
<comment type="caution">
    <text evidence="2">The sequence shown here is derived from an EMBL/GenBank/DDBJ whole genome shotgun (WGS) entry which is preliminary data.</text>
</comment>
<feature type="chain" id="PRO_5045695406" evidence="1">
    <location>
        <begin position="25"/>
        <end position="147"/>
    </location>
</feature>
<organism evidence="2 3">
    <name type="scientific">Vreelandella lionensis</name>
    <dbReference type="NCBI Taxonomy" id="1144478"/>
    <lineage>
        <taxon>Bacteria</taxon>
        <taxon>Pseudomonadati</taxon>
        <taxon>Pseudomonadota</taxon>
        <taxon>Gammaproteobacteria</taxon>
        <taxon>Oceanospirillales</taxon>
        <taxon>Halomonadaceae</taxon>
        <taxon>Vreelandella</taxon>
    </lineage>
</organism>
<protein>
    <submittedName>
        <fullName evidence="2">Uncharacterized protein</fullName>
    </submittedName>
</protein>
<name>A0ABW8BQI8_9GAMM</name>
<feature type="signal peptide" evidence="1">
    <location>
        <begin position="1"/>
        <end position="24"/>
    </location>
</feature>
<reference evidence="2 3" key="1">
    <citation type="submission" date="2024-10" db="EMBL/GenBank/DDBJ databases">
        <title>The Natural Products Discovery Center: Release of the First 8490 Sequenced Strains for Exploring Actinobacteria Biosynthetic Diversity.</title>
        <authorList>
            <person name="Kalkreuter E."/>
            <person name="Kautsar S.A."/>
            <person name="Yang D."/>
            <person name="Bader C.D."/>
            <person name="Teijaro C.N."/>
            <person name="Fluegel L."/>
            <person name="Davis C.M."/>
            <person name="Simpson J.R."/>
            <person name="Lauterbach L."/>
            <person name="Steele A.D."/>
            <person name="Gui C."/>
            <person name="Meng S."/>
            <person name="Li G."/>
            <person name="Viehrig K."/>
            <person name="Ye F."/>
            <person name="Su P."/>
            <person name="Kiefer A.F."/>
            <person name="Nichols A."/>
            <person name="Cepeda A.J."/>
            <person name="Yan W."/>
            <person name="Fan B."/>
            <person name="Jiang Y."/>
            <person name="Adhikari A."/>
            <person name="Zheng C.-J."/>
            <person name="Schuster L."/>
            <person name="Cowan T.M."/>
            <person name="Smanski M.J."/>
            <person name="Chevrette M.G."/>
            <person name="De Carvalho L.P.S."/>
            <person name="Shen B."/>
        </authorList>
    </citation>
    <scope>NUCLEOTIDE SEQUENCE [LARGE SCALE GENOMIC DNA]</scope>
    <source>
        <strain evidence="2 3">NPDC077409</strain>
    </source>
</reference>
<gene>
    <name evidence="2" type="ORF">ACIGG6_02315</name>
</gene>
<proteinExistence type="predicted"/>
<dbReference type="Proteomes" id="UP001614338">
    <property type="component" value="Unassembled WGS sequence"/>
</dbReference>
<keyword evidence="3" id="KW-1185">Reference proteome</keyword>
<dbReference type="EMBL" id="JBITWC010000003">
    <property type="protein sequence ID" value="MFI8748828.1"/>
    <property type="molecule type" value="Genomic_DNA"/>
</dbReference>